<feature type="region of interest" description="Disordered" evidence="1">
    <location>
        <begin position="26"/>
        <end position="65"/>
    </location>
</feature>
<name>A0A2P4X801_9STRA</name>
<protein>
    <submittedName>
        <fullName evidence="2">Uncharacterized protein</fullName>
    </submittedName>
</protein>
<reference evidence="2 3" key="1">
    <citation type="journal article" date="2017" name="Genome Biol. Evol.">
        <title>Phytophthora megakarya and P. palmivora, closely related causal agents of cacao black pod rot, underwent increases in genome sizes and gene numbers by different mechanisms.</title>
        <authorList>
            <person name="Ali S.S."/>
            <person name="Shao J."/>
            <person name="Lary D.J."/>
            <person name="Kronmiller B."/>
            <person name="Shen D."/>
            <person name="Strem M.D."/>
            <person name="Amoako-Attah I."/>
            <person name="Akrofi A.Y."/>
            <person name="Begoude B.A."/>
            <person name="Ten Hoopen G.M."/>
            <person name="Coulibaly K."/>
            <person name="Kebe B.I."/>
            <person name="Melnick R.L."/>
            <person name="Guiltinan M.J."/>
            <person name="Tyler B.M."/>
            <person name="Meinhardt L.W."/>
            <person name="Bailey B.A."/>
        </authorList>
    </citation>
    <scope>NUCLEOTIDE SEQUENCE [LARGE SCALE GENOMIC DNA]</scope>
    <source>
        <strain evidence="3">sbr112.9</strain>
    </source>
</reference>
<sequence length="65" mass="7171">MTSESSSQVSPPRLDALTLADKVAEYSYEDDDEDYMSDSVKSDIEPRKVDSLSPSSGHRSEGIQM</sequence>
<accession>A0A2P4X801</accession>
<gene>
    <name evidence="2" type="ORF">PHPALM_29282</name>
</gene>
<evidence type="ECO:0000313" key="2">
    <source>
        <dbReference type="EMBL" id="POM61671.1"/>
    </source>
</evidence>
<dbReference type="AlphaFoldDB" id="A0A2P4X801"/>
<keyword evidence="3" id="KW-1185">Reference proteome</keyword>
<feature type="compositionally biased region" description="Basic and acidic residues" evidence="1">
    <location>
        <begin position="40"/>
        <end position="50"/>
    </location>
</feature>
<feature type="compositionally biased region" description="Acidic residues" evidence="1">
    <location>
        <begin position="27"/>
        <end position="36"/>
    </location>
</feature>
<comment type="caution">
    <text evidence="2">The sequence shown here is derived from an EMBL/GenBank/DDBJ whole genome shotgun (WGS) entry which is preliminary data.</text>
</comment>
<dbReference type="EMBL" id="NCKW01015850">
    <property type="protein sequence ID" value="POM61671.1"/>
    <property type="molecule type" value="Genomic_DNA"/>
</dbReference>
<organism evidence="2 3">
    <name type="scientific">Phytophthora palmivora</name>
    <dbReference type="NCBI Taxonomy" id="4796"/>
    <lineage>
        <taxon>Eukaryota</taxon>
        <taxon>Sar</taxon>
        <taxon>Stramenopiles</taxon>
        <taxon>Oomycota</taxon>
        <taxon>Peronosporomycetes</taxon>
        <taxon>Peronosporales</taxon>
        <taxon>Peronosporaceae</taxon>
        <taxon>Phytophthora</taxon>
    </lineage>
</organism>
<evidence type="ECO:0000256" key="1">
    <source>
        <dbReference type="SAM" id="MobiDB-lite"/>
    </source>
</evidence>
<dbReference type="Proteomes" id="UP000237271">
    <property type="component" value="Unassembled WGS sequence"/>
</dbReference>
<evidence type="ECO:0000313" key="3">
    <source>
        <dbReference type="Proteomes" id="UP000237271"/>
    </source>
</evidence>
<proteinExistence type="predicted"/>